<feature type="binding site" evidence="4">
    <location>
        <position position="119"/>
    </location>
    <ligand>
        <name>substrate</name>
    </ligand>
</feature>
<dbReference type="PIRSF" id="PIRSF015582">
    <property type="entry name" value="Cit_lyase_B"/>
    <property type="match status" value="1"/>
</dbReference>
<organism evidence="7 8">
    <name type="scientific">Rhodococcoides kyotonense</name>
    <dbReference type="NCBI Taxonomy" id="398843"/>
    <lineage>
        <taxon>Bacteria</taxon>
        <taxon>Bacillati</taxon>
        <taxon>Actinomycetota</taxon>
        <taxon>Actinomycetes</taxon>
        <taxon>Mycobacteriales</taxon>
        <taxon>Nocardiaceae</taxon>
        <taxon>Rhodococcoides</taxon>
    </lineage>
</organism>
<comment type="cofactor">
    <cofactor evidence="1">
        <name>Mg(2+)</name>
        <dbReference type="ChEBI" id="CHEBI:18420"/>
    </cofactor>
</comment>
<name>A0A239M0D0_9NOCA</name>
<keyword evidence="3 5" id="KW-0460">Magnesium</keyword>
<accession>A0A239M0D0</accession>
<sequence length="288" mass="30249">MTETSLQGVRSLLFAPGDDARKLRSALASAADGVIADLEDAVAPDRKDAARGIVRTEFAAAGTHMRRMVRINGLDTDWGREDLALTRTLDLDAIVVPKATADSISAVGADGVPVIALVETAVGLRQAYEIGLHPRVSALMLGGADLGAELRWKPRSDGLELLFARSSLVVDSAAAGILPPFDVVHLAPRAIDELIDESTFARSIGFGGKACIHPCQAEPVNTAFSPSQSEIDWARAVVAAFDDASARGSGTAVVDGRLVDAPVVRHARSMLSHPGSTNQLPRRSPAAH</sequence>
<dbReference type="InterPro" id="IPR005000">
    <property type="entry name" value="Aldolase/citrate-lyase_domain"/>
</dbReference>
<keyword evidence="8" id="KW-1185">Reference proteome</keyword>
<dbReference type="GO" id="GO:0006107">
    <property type="term" value="P:oxaloacetate metabolic process"/>
    <property type="evidence" value="ECO:0007669"/>
    <property type="project" value="TreeGrafter"/>
</dbReference>
<dbReference type="InterPro" id="IPR040442">
    <property type="entry name" value="Pyrv_kinase-like_dom_sf"/>
</dbReference>
<feature type="binding site" evidence="4">
    <location>
        <position position="70"/>
    </location>
    <ligand>
        <name>substrate</name>
    </ligand>
</feature>
<dbReference type="RefSeq" id="WP_089250363.1">
    <property type="nucleotide sequence ID" value="NZ_FZOW01000015.1"/>
</dbReference>
<dbReference type="PANTHER" id="PTHR32308:SF0">
    <property type="entry name" value="HPCH_HPAI ALDOLASE_CITRATE LYASE DOMAIN-CONTAINING PROTEIN"/>
    <property type="match status" value="1"/>
</dbReference>
<dbReference type="Proteomes" id="UP000198327">
    <property type="component" value="Unassembled WGS sequence"/>
</dbReference>
<dbReference type="OrthoDB" id="5172636at2"/>
<dbReference type="Gene3D" id="3.20.20.60">
    <property type="entry name" value="Phosphoenolpyruvate-binding domains"/>
    <property type="match status" value="1"/>
</dbReference>
<feature type="binding site" evidence="5">
    <location>
        <position position="145"/>
    </location>
    <ligand>
        <name>Mg(2+)</name>
        <dbReference type="ChEBI" id="CHEBI:18420"/>
    </ligand>
</feature>
<evidence type="ECO:0000313" key="7">
    <source>
        <dbReference type="EMBL" id="SNT36085.1"/>
    </source>
</evidence>
<feature type="domain" description="HpcH/HpaI aldolase/citrate lyase" evidence="6">
    <location>
        <begin position="10"/>
        <end position="214"/>
    </location>
</feature>
<reference evidence="8" key="1">
    <citation type="submission" date="2017-06" db="EMBL/GenBank/DDBJ databases">
        <authorList>
            <person name="Varghese N."/>
            <person name="Submissions S."/>
        </authorList>
    </citation>
    <scope>NUCLEOTIDE SEQUENCE [LARGE SCALE GENOMIC DNA]</scope>
    <source>
        <strain evidence="8">JCM 23211</strain>
    </source>
</reference>
<evidence type="ECO:0000256" key="1">
    <source>
        <dbReference type="ARBA" id="ARBA00001946"/>
    </source>
</evidence>
<evidence type="ECO:0000256" key="5">
    <source>
        <dbReference type="PIRSR" id="PIRSR015582-2"/>
    </source>
</evidence>
<evidence type="ECO:0000313" key="8">
    <source>
        <dbReference type="Proteomes" id="UP000198327"/>
    </source>
</evidence>
<proteinExistence type="predicted"/>
<dbReference type="InterPro" id="IPR015813">
    <property type="entry name" value="Pyrv/PenolPyrv_kinase-like_dom"/>
</dbReference>
<dbReference type="InterPro" id="IPR011206">
    <property type="entry name" value="Citrate_lyase_beta/mcl1/mcl2"/>
</dbReference>
<dbReference type="SUPFAM" id="SSF51621">
    <property type="entry name" value="Phosphoenolpyruvate/pyruvate domain"/>
    <property type="match status" value="1"/>
</dbReference>
<feature type="binding site" evidence="5">
    <location>
        <position position="119"/>
    </location>
    <ligand>
        <name>Mg(2+)</name>
        <dbReference type="ChEBI" id="CHEBI:18420"/>
    </ligand>
</feature>
<protein>
    <submittedName>
        <fullName evidence="7">Citrate lyase subunit beta / citryl-CoA lyase</fullName>
    </submittedName>
</protein>
<evidence type="ECO:0000256" key="3">
    <source>
        <dbReference type="ARBA" id="ARBA00022842"/>
    </source>
</evidence>
<dbReference type="EMBL" id="FZOW01000015">
    <property type="protein sequence ID" value="SNT36085.1"/>
    <property type="molecule type" value="Genomic_DNA"/>
</dbReference>
<gene>
    <name evidence="7" type="ORF">SAMN05421642_11563</name>
</gene>
<dbReference type="AlphaFoldDB" id="A0A239M0D0"/>
<evidence type="ECO:0000259" key="6">
    <source>
        <dbReference type="Pfam" id="PF03328"/>
    </source>
</evidence>
<keyword evidence="2 5" id="KW-0479">Metal-binding</keyword>
<keyword evidence="7" id="KW-0456">Lyase</keyword>
<evidence type="ECO:0000256" key="4">
    <source>
        <dbReference type="PIRSR" id="PIRSR015582-1"/>
    </source>
</evidence>
<dbReference type="Pfam" id="PF03328">
    <property type="entry name" value="HpcH_HpaI"/>
    <property type="match status" value="1"/>
</dbReference>
<dbReference type="GO" id="GO:0016829">
    <property type="term" value="F:lyase activity"/>
    <property type="evidence" value="ECO:0007669"/>
    <property type="project" value="UniProtKB-KW"/>
</dbReference>
<evidence type="ECO:0000256" key="2">
    <source>
        <dbReference type="ARBA" id="ARBA00022723"/>
    </source>
</evidence>
<dbReference type="GO" id="GO:0000287">
    <property type="term" value="F:magnesium ion binding"/>
    <property type="evidence" value="ECO:0007669"/>
    <property type="project" value="TreeGrafter"/>
</dbReference>
<dbReference type="PANTHER" id="PTHR32308">
    <property type="entry name" value="LYASE BETA SUBUNIT, PUTATIVE (AFU_ORTHOLOGUE AFUA_4G13030)-RELATED"/>
    <property type="match status" value="1"/>
</dbReference>